<evidence type="ECO:0000256" key="1">
    <source>
        <dbReference type="ARBA" id="ARBA00006407"/>
    </source>
</evidence>
<dbReference type="Pfam" id="PF03981">
    <property type="entry name" value="Ubiq_cyt_C_chap"/>
    <property type="match status" value="1"/>
</dbReference>
<dbReference type="GO" id="GO:0034551">
    <property type="term" value="P:mitochondrial respiratory chain complex III assembly"/>
    <property type="evidence" value="ECO:0007669"/>
    <property type="project" value="TreeGrafter"/>
</dbReference>
<dbReference type="PANTHER" id="PTHR12184:SF1">
    <property type="entry name" value="UBIQUINOL-CYTOCHROME-C REDUCTASE COMPLEX ASSEMBLY FACTOR 1"/>
    <property type="match status" value="1"/>
</dbReference>
<evidence type="ECO:0000259" key="2">
    <source>
        <dbReference type="Pfam" id="PF03981"/>
    </source>
</evidence>
<dbReference type="InterPro" id="IPR021150">
    <property type="entry name" value="Ubiq_cyt_c_chap"/>
</dbReference>
<organism evidence="3">
    <name type="scientific">Caligus rogercresseyi</name>
    <name type="common">Sea louse</name>
    <dbReference type="NCBI Taxonomy" id="217165"/>
    <lineage>
        <taxon>Eukaryota</taxon>
        <taxon>Metazoa</taxon>
        <taxon>Ecdysozoa</taxon>
        <taxon>Arthropoda</taxon>
        <taxon>Crustacea</taxon>
        <taxon>Multicrustacea</taxon>
        <taxon>Hexanauplia</taxon>
        <taxon>Copepoda</taxon>
        <taxon>Siphonostomatoida</taxon>
        <taxon>Caligidae</taxon>
        <taxon>Caligus</taxon>
    </lineage>
</organism>
<dbReference type="GO" id="GO:0005739">
    <property type="term" value="C:mitochondrion"/>
    <property type="evidence" value="ECO:0007669"/>
    <property type="project" value="TreeGrafter"/>
</dbReference>
<accession>C1BQV8</accession>
<protein>
    <submittedName>
        <fullName evidence="3">Ubiquinol-cytochrome c reductase complex chaperone CBP3 homolog</fullName>
    </submittedName>
</protein>
<comment type="similarity">
    <text evidence="1">Belongs to the CBP3 family.</text>
</comment>
<dbReference type="EMBL" id="BT076987">
    <property type="protein sequence ID" value="ACO11411.1"/>
    <property type="molecule type" value="mRNA"/>
</dbReference>
<feature type="domain" description="Ubiquinol-cytochrome c chaperone" evidence="2">
    <location>
        <begin position="81"/>
        <end position="220"/>
    </location>
</feature>
<dbReference type="AlphaFoldDB" id="C1BQV8"/>
<dbReference type="PANTHER" id="PTHR12184">
    <property type="entry name" value="UBIQUINOL-CYTOCHROME C REDUCTASE COMPLEX ASSEMBLY FACTOR 1 FAMILY MEMBER"/>
    <property type="match status" value="1"/>
</dbReference>
<gene>
    <name evidence="3" type="primary">UQCC</name>
</gene>
<reference evidence="3" key="1">
    <citation type="submission" date="2009-03" db="EMBL/GenBank/DDBJ databases">
        <title>Caligus rogercresseyi ESTs and full-length cDNAs.</title>
        <authorList>
            <person name="Yasuike M."/>
            <person name="von Schalburg K."/>
            <person name="Cooper G."/>
            <person name="Leong J."/>
            <person name="Jones S.R.M."/>
            <person name="Koop B.F."/>
        </authorList>
    </citation>
    <scope>NUCLEOTIDE SEQUENCE</scope>
    <source>
        <tissue evidence="3">Whole tissue</tissue>
    </source>
</reference>
<evidence type="ECO:0000313" key="3">
    <source>
        <dbReference type="EMBL" id="ACO11411.1"/>
    </source>
</evidence>
<name>C1BQV8_CALRO</name>
<sequence length="237" mass="27237">MPSYGLFHRVPLLGLRTTAPMGLIAPTQLNRRGRELNLGNNPLYFSGPIVGYLNNKEVKRVGMNLCAKCSSNIDSLAWFEAYEMEDTFFSWFKVVELHVWMISLRLLQDPSSEINDLLVDVRGSLIDYTWIELHNRIGSIGIKGRKRKNSLSELSDQLRISFLLYDDGVLGSDTRLANALWEGFFIKDEDVSLEKLVRLVEYVRQNLLMLEKLENTDIAIKQKFDWTNPPKLAIEQV</sequence>
<proteinExistence type="evidence at transcript level"/>
<dbReference type="InterPro" id="IPR007129">
    <property type="entry name" value="Ubiqinol_cyt_c_chaperone_CPB3"/>
</dbReference>